<evidence type="ECO:0000313" key="7">
    <source>
        <dbReference type="EMBL" id="GAQ94622.1"/>
    </source>
</evidence>
<sequence length="313" mass="34930">MFRLKNFKLLLIIFIPLLFFGCMAITPNNASLRATSGPEYITSIHKDLISLPKPEKPIPVAVYKFRDQTGQYKAPGNATNFSTAVTQGATSILIKALEDSGWFIPVEREGLANLLQERKIVLQMRDLYLTEEQKKNFEPLPPLLYAGILFEGGIIGYDSNVTTGGIGAKYFGAGGSAEYRVDRVTVYLRAVSVKNGAVLKTVQTSKTVLSQMLSLGIFRFVRLNRLLEAEAGIAANEPVEMAVQEAIEKAVYDMIIEGVKMGIWGPKDQKEFEKWLTKYETELKEKDYISTERASDSSKTKDSTDIGKKVFQY</sequence>
<dbReference type="RefSeq" id="WP_082673546.1">
    <property type="nucleotide sequence ID" value="NZ_BCNO01000001.1"/>
</dbReference>
<evidence type="ECO:0000256" key="6">
    <source>
        <dbReference type="SAM" id="MobiDB-lite"/>
    </source>
</evidence>
<accession>A0A0U9HNF2</accession>
<evidence type="ECO:0000313" key="8">
    <source>
        <dbReference type="Proteomes" id="UP000054976"/>
    </source>
</evidence>
<dbReference type="Gene3D" id="3.40.50.10610">
    <property type="entry name" value="ABC-type transport auxiliary lipoprotein component"/>
    <property type="match status" value="2"/>
</dbReference>
<dbReference type="STRING" id="86166.TAGGR_1807"/>
<dbReference type="EMBL" id="BCNO01000001">
    <property type="protein sequence ID" value="GAQ94622.1"/>
    <property type="molecule type" value="Genomic_DNA"/>
</dbReference>
<gene>
    <name evidence="7" type="ORF">TAGGR_1807</name>
</gene>
<evidence type="ECO:0000256" key="1">
    <source>
        <dbReference type="ARBA" id="ARBA00022475"/>
    </source>
</evidence>
<dbReference type="GO" id="GO:0030288">
    <property type="term" value="C:outer membrane-bounded periplasmic space"/>
    <property type="evidence" value="ECO:0007669"/>
    <property type="project" value="InterPro"/>
</dbReference>
<feature type="region of interest" description="Disordered" evidence="6">
    <location>
        <begin position="289"/>
        <end position="313"/>
    </location>
</feature>
<keyword evidence="3" id="KW-0472">Membrane</keyword>
<organism evidence="7 8">
    <name type="scientific">Thermodesulfovibrio aggregans</name>
    <dbReference type="NCBI Taxonomy" id="86166"/>
    <lineage>
        <taxon>Bacteria</taxon>
        <taxon>Pseudomonadati</taxon>
        <taxon>Nitrospirota</taxon>
        <taxon>Thermodesulfovibrionia</taxon>
        <taxon>Thermodesulfovibrionales</taxon>
        <taxon>Thermodesulfovibrionaceae</taxon>
        <taxon>Thermodesulfovibrio</taxon>
    </lineage>
</organism>
<comment type="caution">
    <text evidence="7">The sequence shown here is derived from an EMBL/GenBank/DDBJ whole genome shotgun (WGS) entry which is preliminary data.</text>
</comment>
<dbReference type="PROSITE" id="PS51257">
    <property type="entry name" value="PROKAR_LIPOPROTEIN"/>
    <property type="match status" value="1"/>
</dbReference>
<dbReference type="Proteomes" id="UP000054976">
    <property type="component" value="Unassembled WGS sequence"/>
</dbReference>
<dbReference type="AlphaFoldDB" id="A0A0U9HNF2"/>
<dbReference type="PANTHER" id="PTHR41164:SF1">
    <property type="entry name" value="CURLI PRODUCTION ASSEMBLY_TRANSPORT COMPONENT CSGG"/>
    <property type="match status" value="1"/>
</dbReference>
<keyword evidence="8" id="KW-1185">Reference proteome</keyword>
<keyword evidence="2" id="KW-0732">Signal</keyword>
<keyword evidence="1" id="KW-1003">Cell membrane</keyword>
<proteinExistence type="predicted"/>
<evidence type="ECO:0000256" key="5">
    <source>
        <dbReference type="ARBA" id="ARBA00023288"/>
    </source>
</evidence>
<dbReference type="Pfam" id="PF03783">
    <property type="entry name" value="CsgG"/>
    <property type="match status" value="1"/>
</dbReference>
<evidence type="ECO:0000256" key="4">
    <source>
        <dbReference type="ARBA" id="ARBA00023139"/>
    </source>
</evidence>
<keyword evidence="5" id="KW-0449">Lipoprotein</keyword>
<evidence type="ECO:0000256" key="2">
    <source>
        <dbReference type="ARBA" id="ARBA00022729"/>
    </source>
</evidence>
<name>A0A0U9HNF2_9BACT</name>
<protein>
    <submittedName>
        <fullName evidence="7">Curli production assembly/transport component CsgG</fullName>
    </submittedName>
</protein>
<evidence type="ECO:0000256" key="3">
    <source>
        <dbReference type="ARBA" id="ARBA00023136"/>
    </source>
</evidence>
<dbReference type="InterPro" id="IPR005534">
    <property type="entry name" value="Curli_assmbl/transp-comp_CsgG"/>
</dbReference>
<keyword evidence="4" id="KW-0564">Palmitate</keyword>
<reference evidence="8" key="1">
    <citation type="submission" date="2016-01" db="EMBL/GenBank/DDBJ databases">
        <title>Draft genome sequence of Thermodesulfovibrio aggregans strain TGE-P1.</title>
        <authorList>
            <person name="Sekiguchi Y."/>
            <person name="Ohashi A."/>
            <person name="Matsuura N."/>
            <person name="Tourlousse M.D."/>
        </authorList>
    </citation>
    <scope>NUCLEOTIDE SEQUENCE [LARGE SCALE GENOMIC DNA]</scope>
    <source>
        <strain evidence="8">TGE-P1</strain>
    </source>
</reference>
<dbReference type="PANTHER" id="PTHR41164">
    <property type="entry name" value="CURLI PRODUCTION ASSEMBLY/TRANSPORT COMPONENT CSGG"/>
    <property type="match status" value="1"/>
</dbReference>